<dbReference type="PANTHER" id="PTHR43335">
    <property type="entry name" value="ABC TRANSPORTER, ATP-BINDING PROTEIN"/>
    <property type="match status" value="1"/>
</dbReference>
<evidence type="ECO:0000313" key="7">
    <source>
        <dbReference type="Proteomes" id="UP000000742"/>
    </source>
</evidence>
<evidence type="ECO:0000256" key="4">
    <source>
        <dbReference type="ARBA" id="ARBA00022840"/>
    </source>
</evidence>
<dbReference type="GO" id="GO:0005524">
    <property type="term" value="F:ATP binding"/>
    <property type="evidence" value="ECO:0007669"/>
    <property type="project" value="UniProtKB-KW"/>
</dbReference>
<sequence length="288" mass="32855">MKLENVTKKYKEKLALKNINLTLERGSIVGLVGKNGAGKTTLMKIICGNIVHYEGTIETPNDSVIGYLIEHPKSYPNATGMYNLIYFSEIFMKKVDKEYIDFIIQSLKMNDYINKKVKTYSLGMKQRLGIAISLLKKPQYLILDEPTNGMDPEGALDVLNIVKSLGQQYNMGILISSHKLEDIEMVSDTIVYIEDGLIKNITDKEQIIQSGVIIISLSKDEVDYAHSLIKDDVKIVSVNEQHITIEYIEDYSFIIKKLAQHNIFPRNIEKKLYSLKDYYFNLSKKGRA</sequence>
<keyword evidence="2" id="KW-0813">Transport</keyword>
<evidence type="ECO:0000256" key="2">
    <source>
        <dbReference type="ARBA" id="ARBA00022448"/>
    </source>
</evidence>
<dbReference type="InterPro" id="IPR027417">
    <property type="entry name" value="P-loop_NTPase"/>
</dbReference>
<dbReference type="InterPro" id="IPR003439">
    <property type="entry name" value="ABC_transporter-like_ATP-bd"/>
</dbReference>
<comment type="similarity">
    <text evidence="1">Belongs to the ABC transporter superfamily.</text>
</comment>
<keyword evidence="3" id="KW-0547">Nucleotide-binding</keyword>
<dbReference type="PROSITE" id="PS00211">
    <property type="entry name" value="ABC_TRANSPORTER_1"/>
    <property type="match status" value="1"/>
</dbReference>
<dbReference type="KEGG" id="afl:Aflv_2370"/>
<reference evidence="6 7" key="1">
    <citation type="journal article" date="2008" name="Genome Biol.">
        <title>Encapsulated in silica: genome, proteome and physiology of the thermophilic bacterium Anoxybacillus flavithermus WK1.</title>
        <authorList>
            <person name="Saw J.H."/>
            <person name="Mountain B.W."/>
            <person name="Feng L."/>
            <person name="Omelchenko M.V."/>
            <person name="Hou S."/>
            <person name="Saito J.A."/>
            <person name="Stott M.B."/>
            <person name="Li D."/>
            <person name="Zhao G."/>
            <person name="Wu J."/>
            <person name="Galperin M.Y."/>
            <person name="Koonin E.V."/>
            <person name="Makarova K.S."/>
            <person name="Wolf Y.I."/>
            <person name="Rigden D.J."/>
            <person name="Dunfield P.F."/>
            <person name="Wang L."/>
            <person name="Alam M."/>
        </authorList>
    </citation>
    <scope>NUCLEOTIDE SEQUENCE [LARGE SCALE GENOMIC DNA]</scope>
    <source>
        <strain evidence="7">DSM 21510 / WK1</strain>
    </source>
</reference>
<evidence type="ECO:0000256" key="1">
    <source>
        <dbReference type="ARBA" id="ARBA00005417"/>
    </source>
</evidence>
<dbReference type="RefSeq" id="WP_012575895.1">
    <property type="nucleotide sequence ID" value="NC_011567.1"/>
</dbReference>
<name>B7GF70_ANOFW</name>
<dbReference type="GO" id="GO:0016887">
    <property type="term" value="F:ATP hydrolysis activity"/>
    <property type="evidence" value="ECO:0007669"/>
    <property type="project" value="InterPro"/>
</dbReference>
<dbReference type="STRING" id="491915.Aflv_2370"/>
<dbReference type="AlphaFoldDB" id="B7GF70"/>
<proteinExistence type="inferred from homology"/>
<dbReference type="SMART" id="SM00382">
    <property type="entry name" value="AAA"/>
    <property type="match status" value="1"/>
</dbReference>
<keyword evidence="4" id="KW-0067">ATP-binding</keyword>
<dbReference type="SUPFAM" id="SSF52540">
    <property type="entry name" value="P-loop containing nucleoside triphosphate hydrolases"/>
    <property type="match status" value="1"/>
</dbReference>
<dbReference type="Pfam" id="PF00005">
    <property type="entry name" value="ABC_tran"/>
    <property type="match status" value="1"/>
</dbReference>
<accession>B7GF70</accession>
<feature type="domain" description="ABC transporter" evidence="5">
    <location>
        <begin position="1"/>
        <end position="220"/>
    </location>
</feature>
<protein>
    <submittedName>
        <fullName evidence="6">ABC-type multidrug transport system, ATPase component</fullName>
    </submittedName>
</protein>
<dbReference type="PROSITE" id="PS50893">
    <property type="entry name" value="ABC_TRANSPORTER_2"/>
    <property type="match status" value="1"/>
</dbReference>
<dbReference type="InterPro" id="IPR003593">
    <property type="entry name" value="AAA+_ATPase"/>
</dbReference>
<dbReference type="EMBL" id="CP000922">
    <property type="protein sequence ID" value="ACJ34727.1"/>
    <property type="molecule type" value="Genomic_DNA"/>
</dbReference>
<organism evidence="6 7">
    <name type="scientific">Anoxybacillus flavithermus (strain DSM 21510 / WK1)</name>
    <dbReference type="NCBI Taxonomy" id="491915"/>
    <lineage>
        <taxon>Bacteria</taxon>
        <taxon>Bacillati</taxon>
        <taxon>Bacillota</taxon>
        <taxon>Bacilli</taxon>
        <taxon>Bacillales</taxon>
        <taxon>Anoxybacillaceae</taxon>
        <taxon>Anoxybacillus</taxon>
    </lineage>
</organism>
<dbReference type="Gene3D" id="3.40.50.300">
    <property type="entry name" value="P-loop containing nucleotide triphosphate hydrolases"/>
    <property type="match status" value="1"/>
</dbReference>
<dbReference type="InterPro" id="IPR017871">
    <property type="entry name" value="ABC_transporter-like_CS"/>
</dbReference>
<evidence type="ECO:0000256" key="3">
    <source>
        <dbReference type="ARBA" id="ARBA00022741"/>
    </source>
</evidence>
<evidence type="ECO:0000313" key="6">
    <source>
        <dbReference type="EMBL" id="ACJ34727.1"/>
    </source>
</evidence>
<dbReference type="PATRIC" id="fig|491915.6.peg.2441"/>
<dbReference type="HOGENOM" id="CLU_000604_1_2_9"/>
<dbReference type="GeneID" id="7038642"/>
<evidence type="ECO:0000259" key="5">
    <source>
        <dbReference type="PROSITE" id="PS50893"/>
    </source>
</evidence>
<gene>
    <name evidence="6" type="ordered locus">Aflv_2370</name>
</gene>
<dbReference type="eggNOG" id="COG1131">
    <property type="taxonomic scope" value="Bacteria"/>
</dbReference>
<dbReference type="Proteomes" id="UP000000742">
    <property type="component" value="Chromosome"/>
</dbReference>
<dbReference type="PANTHER" id="PTHR43335:SF4">
    <property type="entry name" value="ABC TRANSPORTER, ATP-BINDING PROTEIN"/>
    <property type="match status" value="1"/>
</dbReference>